<dbReference type="Proteomes" id="UP001344658">
    <property type="component" value="Unassembled WGS sequence"/>
</dbReference>
<dbReference type="Gene3D" id="3.30.565.10">
    <property type="entry name" value="Histidine kinase-like ATPase, C-terminal domain"/>
    <property type="match status" value="1"/>
</dbReference>
<evidence type="ECO:0000259" key="2">
    <source>
        <dbReference type="Pfam" id="PF13581"/>
    </source>
</evidence>
<gene>
    <name evidence="3" type="ORF">V2S66_06565</name>
</gene>
<evidence type="ECO:0000313" key="4">
    <source>
        <dbReference type="Proteomes" id="UP001344658"/>
    </source>
</evidence>
<dbReference type="InterPro" id="IPR003594">
    <property type="entry name" value="HATPase_dom"/>
</dbReference>
<comment type="caution">
    <text evidence="3">The sequence shown here is derived from an EMBL/GenBank/DDBJ whole genome shotgun (WGS) entry which is preliminary data.</text>
</comment>
<sequence>MQLRQASVDERAVIRRWGRDRRNVATARGVLLKALTEWGLEEIADSAVLVLSELLTNAVRHAHVPAGREIETRFRLTGDRVRIEVHDSSDEKPVRGMADVDSLDGRGLWLVDTLSGSWGVTARDGVGKVVWAEFRLPGTGGDDRGA</sequence>
<dbReference type="Pfam" id="PF13581">
    <property type="entry name" value="HATPase_c_2"/>
    <property type="match status" value="1"/>
</dbReference>
<dbReference type="SUPFAM" id="SSF55874">
    <property type="entry name" value="ATPase domain of HSP90 chaperone/DNA topoisomerase II/histidine kinase"/>
    <property type="match status" value="1"/>
</dbReference>
<proteinExistence type="predicted"/>
<keyword evidence="3" id="KW-0067">ATP-binding</keyword>
<keyword evidence="1" id="KW-0418">Kinase</keyword>
<dbReference type="InterPro" id="IPR036890">
    <property type="entry name" value="HATPase_C_sf"/>
</dbReference>
<accession>A0ABU7P743</accession>
<dbReference type="InterPro" id="IPR050267">
    <property type="entry name" value="Anti-sigma-factor_SerPK"/>
</dbReference>
<evidence type="ECO:0000256" key="1">
    <source>
        <dbReference type="ARBA" id="ARBA00022527"/>
    </source>
</evidence>
<dbReference type="PANTHER" id="PTHR35526:SF3">
    <property type="entry name" value="ANTI-SIGMA-F FACTOR RSBW"/>
    <property type="match status" value="1"/>
</dbReference>
<dbReference type="PANTHER" id="PTHR35526">
    <property type="entry name" value="ANTI-SIGMA-F FACTOR RSBW-RELATED"/>
    <property type="match status" value="1"/>
</dbReference>
<dbReference type="CDD" id="cd16936">
    <property type="entry name" value="HATPase_RsbW-like"/>
    <property type="match status" value="1"/>
</dbReference>
<organism evidence="3 4">
    <name type="scientific">Actinacidiphila polyblastidii</name>
    <dbReference type="NCBI Taxonomy" id="3110430"/>
    <lineage>
        <taxon>Bacteria</taxon>
        <taxon>Bacillati</taxon>
        <taxon>Actinomycetota</taxon>
        <taxon>Actinomycetes</taxon>
        <taxon>Kitasatosporales</taxon>
        <taxon>Streptomycetaceae</taxon>
        <taxon>Actinacidiphila</taxon>
    </lineage>
</organism>
<reference evidence="3 4" key="1">
    <citation type="submission" date="2023-12" db="EMBL/GenBank/DDBJ databases">
        <title>Streptomyces sp. V4-01.</title>
        <authorList>
            <person name="Somphong A."/>
            <person name="Phongsopitanun W."/>
        </authorList>
    </citation>
    <scope>NUCLEOTIDE SEQUENCE [LARGE SCALE GENOMIC DNA]</scope>
    <source>
        <strain evidence="3 4">V4-01</strain>
    </source>
</reference>
<dbReference type="EMBL" id="JAZEWV010000003">
    <property type="protein sequence ID" value="MEE4541634.1"/>
    <property type="molecule type" value="Genomic_DNA"/>
</dbReference>
<dbReference type="GO" id="GO:0005524">
    <property type="term" value="F:ATP binding"/>
    <property type="evidence" value="ECO:0007669"/>
    <property type="project" value="UniProtKB-KW"/>
</dbReference>
<dbReference type="RefSeq" id="WP_330793527.1">
    <property type="nucleotide sequence ID" value="NZ_JAZEWV010000003.1"/>
</dbReference>
<feature type="domain" description="Histidine kinase/HSP90-like ATPase" evidence="2">
    <location>
        <begin position="21"/>
        <end position="132"/>
    </location>
</feature>
<keyword evidence="1" id="KW-0723">Serine/threonine-protein kinase</keyword>
<keyword evidence="4" id="KW-1185">Reference proteome</keyword>
<evidence type="ECO:0000313" key="3">
    <source>
        <dbReference type="EMBL" id="MEE4541634.1"/>
    </source>
</evidence>
<protein>
    <submittedName>
        <fullName evidence="3">ATP-binding protein</fullName>
    </submittedName>
</protein>
<keyword evidence="3" id="KW-0547">Nucleotide-binding</keyword>
<name>A0ABU7P743_9ACTN</name>
<keyword evidence="1" id="KW-0808">Transferase</keyword>